<evidence type="ECO:0000313" key="16">
    <source>
        <dbReference type="EMBL" id="MFC4261804.1"/>
    </source>
</evidence>
<dbReference type="GO" id="GO:0004743">
    <property type="term" value="F:pyruvate kinase activity"/>
    <property type="evidence" value="ECO:0007669"/>
    <property type="project" value="UniProtKB-EC"/>
</dbReference>
<organism evidence="16 17">
    <name type="scientific">Ferruginibacter yonginensis</name>
    <dbReference type="NCBI Taxonomy" id="1310416"/>
    <lineage>
        <taxon>Bacteria</taxon>
        <taxon>Pseudomonadati</taxon>
        <taxon>Bacteroidota</taxon>
        <taxon>Chitinophagia</taxon>
        <taxon>Chitinophagales</taxon>
        <taxon>Chitinophagaceae</taxon>
        <taxon>Ferruginibacter</taxon>
    </lineage>
</organism>
<dbReference type="InterPro" id="IPR001697">
    <property type="entry name" value="Pyr_Knase"/>
</dbReference>
<proteinExistence type="inferred from homology"/>
<evidence type="ECO:0000256" key="9">
    <source>
        <dbReference type="ARBA" id="ARBA00022842"/>
    </source>
</evidence>
<dbReference type="SUPFAM" id="SSF51621">
    <property type="entry name" value="Phosphoenolpyruvate/pyruvate domain"/>
    <property type="match status" value="1"/>
</dbReference>
<evidence type="ECO:0000256" key="5">
    <source>
        <dbReference type="ARBA" id="ARBA00022723"/>
    </source>
</evidence>
<evidence type="ECO:0000256" key="2">
    <source>
        <dbReference type="ARBA" id="ARBA00008663"/>
    </source>
</evidence>
<keyword evidence="7 13" id="KW-0418">Kinase</keyword>
<comment type="similarity">
    <text evidence="2 13">Belongs to the pyruvate kinase family.</text>
</comment>
<dbReference type="SUPFAM" id="SSF50800">
    <property type="entry name" value="PK beta-barrel domain-like"/>
    <property type="match status" value="1"/>
</dbReference>
<dbReference type="RefSeq" id="WP_379706823.1">
    <property type="nucleotide sequence ID" value="NZ_JBHSCZ010000001.1"/>
</dbReference>
<name>A0ABV8QNT3_9BACT</name>
<dbReference type="Gene3D" id="3.20.20.60">
    <property type="entry name" value="Phosphoenolpyruvate-binding domains"/>
    <property type="match status" value="1"/>
</dbReference>
<dbReference type="NCBIfam" id="TIGR01064">
    <property type="entry name" value="pyruv_kin"/>
    <property type="match status" value="1"/>
</dbReference>
<dbReference type="PRINTS" id="PR01050">
    <property type="entry name" value="PYRUVTKNASE"/>
</dbReference>
<keyword evidence="5" id="KW-0479">Metal-binding</keyword>
<evidence type="ECO:0000256" key="12">
    <source>
        <dbReference type="NCBIfam" id="TIGR01064"/>
    </source>
</evidence>
<accession>A0ABV8QNT3</accession>
<dbReference type="InterPro" id="IPR011037">
    <property type="entry name" value="Pyrv_Knase-like_insert_dom_sf"/>
</dbReference>
<dbReference type="Gene3D" id="2.40.33.10">
    <property type="entry name" value="PK beta-barrel domain-like"/>
    <property type="match status" value="1"/>
</dbReference>
<dbReference type="InterPro" id="IPR015813">
    <property type="entry name" value="Pyrv/PenolPyrv_kinase-like_dom"/>
</dbReference>
<evidence type="ECO:0000259" key="15">
    <source>
        <dbReference type="Pfam" id="PF02887"/>
    </source>
</evidence>
<keyword evidence="9 13" id="KW-0460">Magnesium</keyword>
<dbReference type="Proteomes" id="UP001595907">
    <property type="component" value="Unassembled WGS sequence"/>
</dbReference>
<evidence type="ECO:0000256" key="7">
    <source>
        <dbReference type="ARBA" id="ARBA00022777"/>
    </source>
</evidence>
<dbReference type="InterPro" id="IPR015793">
    <property type="entry name" value="Pyrv_Knase_brl"/>
</dbReference>
<dbReference type="SUPFAM" id="SSF52935">
    <property type="entry name" value="PK C-terminal domain-like"/>
    <property type="match status" value="1"/>
</dbReference>
<evidence type="ECO:0000313" key="17">
    <source>
        <dbReference type="Proteomes" id="UP001595907"/>
    </source>
</evidence>
<dbReference type="Pfam" id="PF02887">
    <property type="entry name" value="PK_C"/>
    <property type="match status" value="1"/>
</dbReference>
<evidence type="ECO:0000256" key="3">
    <source>
        <dbReference type="ARBA" id="ARBA00012142"/>
    </source>
</evidence>
<dbReference type="InterPro" id="IPR015806">
    <property type="entry name" value="Pyrv_Knase_insert_dom_sf"/>
</dbReference>
<keyword evidence="8" id="KW-0067">ATP-binding</keyword>
<evidence type="ECO:0000256" key="8">
    <source>
        <dbReference type="ARBA" id="ARBA00022840"/>
    </source>
</evidence>
<dbReference type="EC" id="2.7.1.40" evidence="3 12"/>
<feature type="domain" description="Pyruvate kinase C-terminal" evidence="15">
    <location>
        <begin position="380"/>
        <end position="492"/>
    </location>
</feature>
<dbReference type="NCBIfam" id="NF004491">
    <property type="entry name" value="PRK05826.1"/>
    <property type="match status" value="1"/>
</dbReference>
<evidence type="ECO:0000256" key="1">
    <source>
        <dbReference type="ARBA" id="ARBA00004997"/>
    </source>
</evidence>
<sequence length="496" mass="55250">MSKNLSKYLHAGMDKQAGIAHSQKRTKIVATVGPACDTYDKLLSLVKAGVNVFRLNFSHGSHEDKLAVIENIRKIIKNEPYNIAILADLQGPKLRVGELENNKLILKEGDEFIFTTQKMVGTNEKIYVSYPNLTTDVKEGERIFLDDGKMELSVVRVLNDTEVLMRVTLGGVLTPKKGVNLPDSELSMPSMTEKDLADLDFIIEQKCDWVALSFVRRVDDIRGLKKIIKERDSKIKVIAKIEMPEALKNLRDIIVESDGVMVARGDLGVEIPIEQVPVIQKDIIRKCMHRAKPVIVATQMMESMLDRTKPNRSEVSDVANAVLEGADAVMLSGETATGMYPTLVVETMSKIISEVEKTVYDYDRDDILAPQPHSPSFASDAICYSACKLAKDSHANALVGMTQSGYTAFMLSSYRPKSPLYIFSKERSLISQLSLSWGVRAFYYAEEESLDDIIFDQIGILKERGFVKTGDTVINTGSTPVELHLPTNIIKITRVD</sequence>
<comment type="catalytic activity">
    <reaction evidence="13">
        <text>pyruvate + ATP = phosphoenolpyruvate + ADP + H(+)</text>
        <dbReference type="Rhea" id="RHEA:18157"/>
        <dbReference type="ChEBI" id="CHEBI:15361"/>
        <dbReference type="ChEBI" id="CHEBI:15378"/>
        <dbReference type="ChEBI" id="CHEBI:30616"/>
        <dbReference type="ChEBI" id="CHEBI:58702"/>
        <dbReference type="ChEBI" id="CHEBI:456216"/>
        <dbReference type="EC" id="2.7.1.40"/>
    </reaction>
</comment>
<keyword evidence="6" id="KW-0547">Nucleotide-binding</keyword>
<comment type="pathway">
    <text evidence="1 13">Carbohydrate degradation; glycolysis; pyruvate from D-glyceraldehyde 3-phosphate: step 5/5.</text>
</comment>
<dbReference type="GO" id="GO:0016301">
    <property type="term" value="F:kinase activity"/>
    <property type="evidence" value="ECO:0007669"/>
    <property type="project" value="UniProtKB-KW"/>
</dbReference>
<evidence type="ECO:0000256" key="10">
    <source>
        <dbReference type="ARBA" id="ARBA00023152"/>
    </source>
</evidence>
<keyword evidence="11 16" id="KW-0670">Pyruvate</keyword>
<evidence type="ECO:0000256" key="13">
    <source>
        <dbReference type="RuleBase" id="RU000504"/>
    </source>
</evidence>
<comment type="caution">
    <text evidence="16">The sequence shown here is derived from an EMBL/GenBank/DDBJ whole genome shotgun (WGS) entry which is preliminary data.</text>
</comment>
<dbReference type="Pfam" id="PF00224">
    <property type="entry name" value="PK"/>
    <property type="match status" value="1"/>
</dbReference>
<dbReference type="InterPro" id="IPR036918">
    <property type="entry name" value="Pyrv_Knase_C_sf"/>
</dbReference>
<evidence type="ECO:0000256" key="6">
    <source>
        <dbReference type="ARBA" id="ARBA00022741"/>
    </source>
</evidence>
<dbReference type="EMBL" id="JBHSCZ010000001">
    <property type="protein sequence ID" value="MFC4261804.1"/>
    <property type="molecule type" value="Genomic_DNA"/>
</dbReference>
<keyword evidence="4 13" id="KW-0808">Transferase</keyword>
<dbReference type="PANTHER" id="PTHR11817">
    <property type="entry name" value="PYRUVATE KINASE"/>
    <property type="match status" value="1"/>
</dbReference>
<dbReference type="NCBIfam" id="NF004978">
    <property type="entry name" value="PRK06354.1"/>
    <property type="match status" value="1"/>
</dbReference>
<evidence type="ECO:0000256" key="11">
    <source>
        <dbReference type="ARBA" id="ARBA00023317"/>
    </source>
</evidence>
<keyword evidence="17" id="KW-1185">Reference proteome</keyword>
<evidence type="ECO:0000259" key="14">
    <source>
        <dbReference type="Pfam" id="PF00224"/>
    </source>
</evidence>
<feature type="domain" description="Pyruvate kinase barrel" evidence="14">
    <location>
        <begin position="24"/>
        <end position="343"/>
    </location>
</feature>
<reference evidence="17" key="1">
    <citation type="journal article" date="2019" name="Int. J. Syst. Evol. Microbiol.">
        <title>The Global Catalogue of Microorganisms (GCM) 10K type strain sequencing project: providing services to taxonomists for standard genome sequencing and annotation.</title>
        <authorList>
            <consortium name="The Broad Institute Genomics Platform"/>
            <consortium name="The Broad Institute Genome Sequencing Center for Infectious Disease"/>
            <person name="Wu L."/>
            <person name="Ma J."/>
        </authorList>
    </citation>
    <scope>NUCLEOTIDE SEQUENCE [LARGE SCALE GENOMIC DNA]</scope>
    <source>
        <strain evidence="17">CECT 8289</strain>
    </source>
</reference>
<dbReference type="InterPro" id="IPR040442">
    <property type="entry name" value="Pyrv_kinase-like_dom_sf"/>
</dbReference>
<dbReference type="InterPro" id="IPR015795">
    <property type="entry name" value="Pyrv_Knase_C"/>
</dbReference>
<dbReference type="Gene3D" id="3.40.1380.20">
    <property type="entry name" value="Pyruvate kinase, C-terminal domain"/>
    <property type="match status" value="1"/>
</dbReference>
<protein>
    <recommendedName>
        <fullName evidence="3 12">Pyruvate kinase</fullName>
        <ecNumber evidence="3 12">2.7.1.40</ecNumber>
    </recommendedName>
</protein>
<gene>
    <name evidence="16" type="primary">pyk</name>
    <name evidence="16" type="ORF">ACFOWM_02845</name>
</gene>
<keyword evidence="10 13" id="KW-0324">Glycolysis</keyword>
<evidence type="ECO:0000256" key="4">
    <source>
        <dbReference type="ARBA" id="ARBA00022679"/>
    </source>
</evidence>